<gene>
    <name evidence="2" type="ORF">VOLCADRAFT_87360</name>
</gene>
<dbReference type="STRING" id="3068.D8TL54"/>
<dbReference type="Proteomes" id="UP000001058">
    <property type="component" value="Unassembled WGS sequence"/>
</dbReference>
<dbReference type="Pfam" id="PF04720">
    <property type="entry name" value="PDDEXK_6"/>
    <property type="match status" value="1"/>
</dbReference>
<organism evidence="3">
    <name type="scientific">Volvox carteri f. nagariensis</name>
    <dbReference type="NCBI Taxonomy" id="3068"/>
    <lineage>
        <taxon>Eukaryota</taxon>
        <taxon>Viridiplantae</taxon>
        <taxon>Chlorophyta</taxon>
        <taxon>core chlorophytes</taxon>
        <taxon>Chlorophyceae</taxon>
        <taxon>CS clade</taxon>
        <taxon>Chlamydomonadales</taxon>
        <taxon>Volvocaceae</taxon>
        <taxon>Volvox</taxon>
    </lineage>
</organism>
<dbReference type="GeneID" id="9620053"/>
<evidence type="ECO:0000256" key="1">
    <source>
        <dbReference type="SAM" id="MobiDB-lite"/>
    </source>
</evidence>
<dbReference type="OrthoDB" id="548115at2759"/>
<evidence type="ECO:0000313" key="2">
    <source>
        <dbReference type="EMBL" id="EFJ51810.1"/>
    </source>
</evidence>
<dbReference type="InParanoid" id="D8TL54"/>
<feature type="compositionally biased region" description="Low complexity" evidence="1">
    <location>
        <begin position="337"/>
        <end position="356"/>
    </location>
</feature>
<dbReference type="eggNOG" id="ENOG502SYUC">
    <property type="taxonomic scope" value="Eukaryota"/>
</dbReference>
<feature type="region of interest" description="Disordered" evidence="1">
    <location>
        <begin position="337"/>
        <end position="358"/>
    </location>
</feature>
<reference evidence="2 3" key="1">
    <citation type="journal article" date="2010" name="Science">
        <title>Genomic analysis of organismal complexity in the multicellular green alga Volvox carteri.</title>
        <authorList>
            <person name="Prochnik S.E."/>
            <person name="Umen J."/>
            <person name="Nedelcu A.M."/>
            <person name="Hallmann A."/>
            <person name="Miller S.M."/>
            <person name="Nishii I."/>
            <person name="Ferris P."/>
            <person name="Kuo A."/>
            <person name="Mitros T."/>
            <person name="Fritz-Laylin L.K."/>
            <person name="Hellsten U."/>
            <person name="Chapman J."/>
            <person name="Simakov O."/>
            <person name="Rensing S.A."/>
            <person name="Terry A."/>
            <person name="Pangilinan J."/>
            <person name="Kapitonov V."/>
            <person name="Jurka J."/>
            <person name="Salamov A."/>
            <person name="Shapiro H."/>
            <person name="Schmutz J."/>
            <person name="Grimwood J."/>
            <person name="Lindquist E."/>
            <person name="Lucas S."/>
            <person name="Grigoriev I.V."/>
            <person name="Schmitt R."/>
            <person name="Kirk D."/>
            <person name="Rokhsar D.S."/>
        </authorList>
    </citation>
    <scope>NUCLEOTIDE SEQUENCE [LARGE SCALE GENOMIC DNA]</scope>
    <source>
        <strain evidence="3">f. Nagariensis / Eve</strain>
    </source>
</reference>
<dbReference type="InterPro" id="IPR006502">
    <property type="entry name" value="PDDEXK-like"/>
</dbReference>
<accession>D8TL54</accession>
<dbReference type="EMBL" id="GL378326">
    <property type="protein sequence ID" value="EFJ51810.1"/>
    <property type="molecule type" value="Genomic_DNA"/>
</dbReference>
<proteinExistence type="predicted"/>
<protein>
    <submittedName>
        <fullName evidence="2">Uncharacterized protein</fullName>
    </submittedName>
</protein>
<sequence>MDATSSLDCPARHGAHLSLSEHTALNVVRGIVRECCNSVSYGSARALGRALAEKQLLVTVRTSLPNGFHSLRHQYLLVQTQFGGAAIVVDLEFRDRFHYTGLPGGTYAACVTALPQLMIGTMASVTAIVSLMADALEREAAVKRHDLPPWRTRHAVLANWLPECFTDDVYAPPGAALHPVLLHTSHIQPHRASTAFQAWSPAALPTAVPPPPAAAAAATAGAGQALDTVPAAAGLAGSVGGLDDGAATGAHEDMDGSSLHKAHRFKRKAEHTAGIGLPTKSRSFTSSPSMIHGPLGDTSPSSESSSGSCDGNGGVGVYGGCGGGAVCGNESRPCDAADSAAAAADSSSSNSCCRPAAPMPSLQLRMKSVRLPPTVAGGGS</sequence>
<feature type="compositionally biased region" description="Low complexity" evidence="1">
    <location>
        <begin position="299"/>
        <end position="309"/>
    </location>
</feature>
<feature type="compositionally biased region" description="Polar residues" evidence="1">
    <location>
        <begin position="280"/>
        <end position="289"/>
    </location>
</feature>
<dbReference type="RefSeq" id="XP_002947220.1">
    <property type="nucleotide sequence ID" value="XM_002947174.1"/>
</dbReference>
<dbReference type="PANTHER" id="PTHR31579:SF1">
    <property type="entry name" value="OS03G0796600 PROTEIN"/>
    <property type="match status" value="1"/>
</dbReference>
<dbReference type="AlphaFoldDB" id="D8TL54"/>
<keyword evidence="3" id="KW-1185">Reference proteome</keyword>
<dbReference type="KEGG" id="vcn:VOLCADRAFT_87360"/>
<feature type="region of interest" description="Disordered" evidence="1">
    <location>
        <begin position="269"/>
        <end position="309"/>
    </location>
</feature>
<dbReference type="PANTHER" id="PTHR31579">
    <property type="entry name" value="OS03G0796600 PROTEIN"/>
    <property type="match status" value="1"/>
</dbReference>
<name>D8TL54_VOLCA</name>
<evidence type="ECO:0000313" key="3">
    <source>
        <dbReference type="Proteomes" id="UP000001058"/>
    </source>
</evidence>